<dbReference type="PANTHER" id="PTHR33452:SF1">
    <property type="entry name" value="INNER MEMBRANE PROTEIN YPHA-RELATED"/>
    <property type="match status" value="1"/>
</dbReference>
<keyword evidence="3" id="KW-1003">Cell membrane</keyword>
<keyword evidence="5 7" id="KW-1133">Transmembrane helix</keyword>
<evidence type="ECO:0000256" key="6">
    <source>
        <dbReference type="ARBA" id="ARBA00023136"/>
    </source>
</evidence>
<comment type="similarity">
    <text evidence="2">Belongs to the DoxX family.</text>
</comment>
<evidence type="ECO:0000256" key="4">
    <source>
        <dbReference type="ARBA" id="ARBA00022692"/>
    </source>
</evidence>
<evidence type="ECO:0000313" key="9">
    <source>
        <dbReference type="EMBL" id="PJZ71894.1"/>
    </source>
</evidence>
<feature type="transmembrane region" description="Helical" evidence="7">
    <location>
        <begin position="84"/>
        <end position="107"/>
    </location>
</feature>
<accession>A0A2M9ZIU6</accession>
<keyword evidence="6 7" id="KW-0472">Membrane</keyword>
<keyword evidence="4 7" id="KW-0812">Transmembrane</keyword>
<evidence type="ECO:0000313" key="8">
    <source>
        <dbReference type="EMBL" id="PJZ68478.1"/>
    </source>
</evidence>
<dbReference type="GO" id="GO:0005886">
    <property type="term" value="C:plasma membrane"/>
    <property type="evidence" value="ECO:0007669"/>
    <property type="project" value="UniProtKB-SubCell"/>
</dbReference>
<comment type="subcellular location">
    <subcellularLocation>
        <location evidence="1">Cell membrane</location>
        <topology evidence="1">Multi-pass membrane protein</topology>
    </subcellularLocation>
</comment>
<dbReference type="AlphaFoldDB" id="A0A2M9ZIU6"/>
<keyword evidence="10" id="KW-1185">Reference proteome</keyword>
<dbReference type="OrthoDB" id="346004at2"/>
<dbReference type="EMBL" id="NPDZ01000016">
    <property type="protein sequence ID" value="PJZ71894.1"/>
    <property type="molecule type" value="Genomic_DNA"/>
</dbReference>
<gene>
    <name evidence="8" type="ORF">CH360_16195</name>
    <name evidence="9" type="ORF">CH373_16805</name>
</gene>
<dbReference type="Proteomes" id="UP000231962">
    <property type="component" value="Unassembled WGS sequence"/>
</dbReference>
<dbReference type="RefSeq" id="WP_100715103.1">
    <property type="nucleotide sequence ID" value="NZ_NPDY01000022.1"/>
</dbReference>
<dbReference type="InterPro" id="IPR051907">
    <property type="entry name" value="DoxX-like_oxidoreductase"/>
</dbReference>
<evidence type="ECO:0000256" key="7">
    <source>
        <dbReference type="SAM" id="Phobius"/>
    </source>
</evidence>
<sequence>MIQAIFKTNKDTSGLVLRLILALVFFPHGAQKVLGWFGGYGFTGSLQYFQGQGIPTIFVLLLFAAEFLGPIALVLGLFTRVSALGIGVAMSVAALVHLPNGLFMNWFGNQQGEGYEFHLLAIAIAAALVIKGGGLASLDGVLAEQKRTA</sequence>
<organism evidence="9 11">
    <name type="scientific">Leptospira perolatii</name>
    <dbReference type="NCBI Taxonomy" id="2023191"/>
    <lineage>
        <taxon>Bacteria</taxon>
        <taxon>Pseudomonadati</taxon>
        <taxon>Spirochaetota</taxon>
        <taxon>Spirochaetia</taxon>
        <taxon>Leptospirales</taxon>
        <taxon>Leptospiraceae</taxon>
        <taxon>Leptospira</taxon>
    </lineage>
</organism>
<evidence type="ECO:0000256" key="2">
    <source>
        <dbReference type="ARBA" id="ARBA00006679"/>
    </source>
</evidence>
<dbReference type="EMBL" id="NPDY01000022">
    <property type="protein sequence ID" value="PJZ68478.1"/>
    <property type="molecule type" value="Genomic_DNA"/>
</dbReference>
<dbReference type="Pfam" id="PF07681">
    <property type="entry name" value="DoxX"/>
    <property type="match status" value="1"/>
</dbReference>
<comment type="caution">
    <text evidence="9">The sequence shown here is derived from an EMBL/GenBank/DDBJ whole genome shotgun (WGS) entry which is preliminary data.</text>
</comment>
<name>A0A2M9ZIU6_9LEPT</name>
<feature type="transmembrane region" description="Helical" evidence="7">
    <location>
        <begin position="54"/>
        <end position="77"/>
    </location>
</feature>
<evidence type="ECO:0000313" key="10">
    <source>
        <dbReference type="Proteomes" id="UP000231962"/>
    </source>
</evidence>
<proteinExistence type="inferred from homology"/>
<dbReference type="PANTHER" id="PTHR33452">
    <property type="entry name" value="OXIDOREDUCTASE CATD-RELATED"/>
    <property type="match status" value="1"/>
</dbReference>
<protein>
    <recommendedName>
        <fullName evidence="12">DoxX family protein</fullName>
    </recommendedName>
</protein>
<evidence type="ECO:0000256" key="3">
    <source>
        <dbReference type="ARBA" id="ARBA00022475"/>
    </source>
</evidence>
<evidence type="ECO:0000256" key="5">
    <source>
        <dbReference type="ARBA" id="ARBA00022989"/>
    </source>
</evidence>
<evidence type="ECO:0000313" key="11">
    <source>
        <dbReference type="Proteomes" id="UP000231990"/>
    </source>
</evidence>
<evidence type="ECO:0008006" key="12">
    <source>
        <dbReference type="Google" id="ProtNLM"/>
    </source>
</evidence>
<dbReference type="InterPro" id="IPR032808">
    <property type="entry name" value="DoxX"/>
</dbReference>
<evidence type="ECO:0000256" key="1">
    <source>
        <dbReference type="ARBA" id="ARBA00004651"/>
    </source>
</evidence>
<reference evidence="10 11" key="1">
    <citation type="submission" date="2017-07" db="EMBL/GenBank/DDBJ databases">
        <title>Leptospira spp. isolated from tropical soils.</title>
        <authorList>
            <person name="Thibeaux R."/>
            <person name="Iraola G."/>
            <person name="Ferres I."/>
            <person name="Bierque E."/>
            <person name="Girault D."/>
            <person name="Soupe-Gilbert M.-E."/>
            <person name="Picardeau M."/>
            <person name="Goarant C."/>
        </authorList>
    </citation>
    <scope>NUCLEOTIDE SEQUENCE [LARGE SCALE GENOMIC DNA]</scope>
    <source>
        <strain evidence="9 11">FH1-B-B1</strain>
        <strain evidence="8 10">FH1-B-C1</strain>
    </source>
</reference>
<dbReference type="Proteomes" id="UP000231990">
    <property type="component" value="Unassembled WGS sequence"/>
</dbReference>
<feature type="transmembrane region" description="Helical" evidence="7">
    <location>
        <begin position="119"/>
        <end position="142"/>
    </location>
</feature>